<dbReference type="InterPro" id="IPR018391">
    <property type="entry name" value="PQQ_b-propeller_rpt"/>
</dbReference>
<dbReference type="EMBL" id="DTGZ01000012">
    <property type="protein sequence ID" value="HGV96814.1"/>
    <property type="molecule type" value="Genomic_DNA"/>
</dbReference>
<dbReference type="InterPro" id="IPR011047">
    <property type="entry name" value="Quinoprotein_ADH-like_sf"/>
</dbReference>
<dbReference type="PANTHER" id="PTHR34512:SF30">
    <property type="entry name" value="OUTER MEMBRANE PROTEIN ASSEMBLY FACTOR BAMB"/>
    <property type="match status" value="1"/>
</dbReference>
<dbReference type="InterPro" id="IPR025965">
    <property type="entry name" value="FlgD/Vpr_Ig-like"/>
</dbReference>
<organism evidence="2">
    <name type="scientific">candidate division WOR-3 bacterium</name>
    <dbReference type="NCBI Taxonomy" id="2052148"/>
    <lineage>
        <taxon>Bacteria</taxon>
        <taxon>Bacteria division WOR-3</taxon>
    </lineage>
</organism>
<gene>
    <name evidence="2" type="ORF">ENV60_00755</name>
</gene>
<evidence type="ECO:0000313" key="2">
    <source>
        <dbReference type="EMBL" id="HGV96814.1"/>
    </source>
</evidence>
<sequence>MFYKVRLHCLLMVILSVSLVFSAPIWSNWKYNRQLTGRCPYYGPVNPQLLWTFPTGDTFKITSAAPVIGQDGTIYFASPDSFIFAVRSNGTEKWRYKIGGCVPGWGPAIDQNGRIYFKTTDCSVVAIDDSVTYAKLVWKRTFYSSYNPGFNGLCPVVLGADKTIYARFKDSLFAIDSLGNRKWAFFTPGMSDGFPPAISPDGSFLYFESCLEANPSAPNYIIKLNINGGLVWNYYIGLIPFSLTWGSPAIGSDGAIYFASARSPGFLYAINPDGTTKWPPVSNGDFYYMTASLGKNDTIWIMTFGKRPTYYKFAPDNGSITFRDSITYSPSRSNIYNSFTIDSLGRAFIALLDSGTYYTTLYALEPNGTIKWTYTITEPRSYRTFPALAPGRFYIIAGTKLYAFQAEEGISWGKSKGELSPCEFEIMPNPFQKRTRIMIGALSDKVMIYDVSGRLVRSLLANSENGYFRDLVWDGVDDFGHELPSGVYFVHLEANSQSNMKKIVKLK</sequence>
<name>A0A7C4X9R7_UNCW3</name>
<dbReference type="InterPro" id="IPR026444">
    <property type="entry name" value="Secre_tail"/>
</dbReference>
<dbReference type="SMART" id="SM00564">
    <property type="entry name" value="PQQ"/>
    <property type="match status" value="6"/>
</dbReference>
<feature type="domain" description="FlgD/Vpr Ig-like" evidence="1">
    <location>
        <begin position="445"/>
        <end position="497"/>
    </location>
</feature>
<proteinExistence type="predicted"/>
<dbReference type="InterPro" id="IPR015943">
    <property type="entry name" value="WD40/YVTN_repeat-like_dom_sf"/>
</dbReference>
<dbReference type="NCBIfam" id="TIGR04183">
    <property type="entry name" value="Por_Secre_tail"/>
    <property type="match status" value="1"/>
</dbReference>
<dbReference type="SUPFAM" id="SSF50998">
    <property type="entry name" value="Quinoprotein alcohol dehydrogenase-like"/>
    <property type="match status" value="1"/>
</dbReference>
<dbReference type="Gene3D" id="2.80.10.50">
    <property type="match status" value="1"/>
</dbReference>
<protein>
    <submittedName>
        <fullName evidence="2">T9SS type A sorting domain-containing protein</fullName>
    </submittedName>
</protein>
<accession>A0A7C4X9R7</accession>
<dbReference type="Gene3D" id="2.60.40.4070">
    <property type="match status" value="1"/>
</dbReference>
<dbReference type="AlphaFoldDB" id="A0A7C4X9R7"/>
<dbReference type="Pfam" id="PF13860">
    <property type="entry name" value="FlgD_ig"/>
    <property type="match status" value="1"/>
</dbReference>
<reference evidence="2" key="1">
    <citation type="journal article" date="2020" name="mSystems">
        <title>Genome- and Community-Level Interaction Insights into Carbon Utilization and Element Cycling Functions of Hydrothermarchaeota in Hydrothermal Sediment.</title>
        <authorList>
            <person name="Zhou Z."/>
            <person name="Liu Y."/>
            <person name="Xu W."/>
            <person name="Pan J."/>
            <person name="Luo Z.H."/>
            <person name="Li M."/>
        </authorList>
    </citation>
    <scope>NUCLEOTIDE SEQUENCE [LARGE SCALE GENOMIC DNA]</scope>
    <source>
        <strain evidence="2">SpSt-774</strain>
    </source>
</reference>
<evidence type="ECO:0000259" key="1">
    <source>
        <dbReference type="Pfam" id="PF13860"/>
    </source>
</evidence>
<dbReference type="Gene3D" id="2.130.10.10">
    <property type="entry name" value="YVTN repeat-like/Quinoprotein amine dehydrogenase"/>
    <property type="match status" value="1"/>
</dbReference>
<comment type="caution">
    <text evidence="2">The sequence shown here is derived from an EMBL/GenBank/DDBJ whole genome shotgun (WGS) entry which is preliminary data.</text>
</comment>
<dbReference type="PANTHER" id="PTHR34512">
    <property type="entry name" value="CELL SURFACE PROTEIN"/>
    <property type="match status" value="1"/>
</dbReference>